<accession>A0ABV3X9T3</accession>
<name>A0ABV3X9T3_9ACTN</name>
<dbReference type="SUPFAM" id="SSF51735">
    <property type="entry name" value="NAD(P)-binding Rossmann-fold domains"/>
    <property type="match status" value="1"/>
</dbReference>
<dbReference type="Gene3D" id="3.90.180.10">
    <property type="entry name" value="Medium-chain alcohol dehydrogenases, catalytic domain"/>
    <property type="match status" value="1"/>
</dbReference>
<gene>
    <name evidence="2" type="ORF">ABQ292_02860</name>
</gene>
<dbReference type="Proteomes" id="UP001560045">
    <property type="component" value="Unassembled WGS sequence"/>
</dbReference>
<evidence type="ECO:0000313" key="3">
    <source>
        <dbReference type="Proteomes" id="UP001560045"/>
    </source>
</evidence>
<dbReference type="InterPro" id="IPR011032">
    <property type="entry name" value="GroES-like_sf"/>
</dbReference>
<dbReference type="Pfam" id="PF13602">
    <property type="entry name" value="ADH_zinc_N_2"/>
    <property type="match status" value="1"/>
</dbReference>
<dbReference type="PANTHER" id="PTHR44013:SF1">
    <property type="entry name" value="ZINC-TYPE ALCOHOL DEHYDROGENASE-LIKE PROTEIN C16A3.02C"/>
    <property type="match status" value="1"/>
</dbReference>
<dbReference type="CDD" id="cd08267">
    <property type="entry name" value="MDR1"/>
    <property type="match status" value="1"/>
</dbReference>
<sequence>MRLVRTGQTVAPRVAEVPAPAPPAGSQVLVRVAASSINGTDLGLLHGGRLFRASSGGRAAPGFDVAGEVLACGPTVTGFSVGDRVMALIGHTGGGMAELVLLPQHRIARAPRTVDLRQAAGIPLAGLTALQALHGRAALPARSAPRVLVVGAAGGIGAYAVQLARLAGAHVTAVADDDRADFVRDLGAHVVLDRRRDDVLAGRQRWDVVLDAPGALRFTAVRTALTSHGVLVSTRPLSPDTVRGLRPGGGPRATAVATRRSPVDLAHLAHLVDTGRLRVPLDRVVTLEDVASGLEHAGSGQLRGKVVVAMAPPPPGHVVA</sequence>
<dbReference type="InterPro" id="IPR052733">
    <property type="entry name" value="Chloroplast_QOR"/>
</dbReference>
<dbReference type="SMART" id="SM00829">
    <property type="entry name" value="PKS_ER"/>
    <property type="match status" value="1"/>
</dbReference>
<dbReference type="SUPFAM" id="SSF50129">
    <property type="entry name" value="GroES-like"/>
    <property type="match status" value="1"/>
</dbReference>
<keyword evidence="3" id="KW-1185">Reference proteome</keyword>
<evidence type="ECO:0000259" key="1">
    <source>
        <dbReference type="SMART" id="SM00829"/>
    </source>
</evidence>
<dbReference type="InterPro" id="IPR036291">
    <property type="entry name" value="NAD(P)-bd_dom_sf"/>
</dbReference>
<dbReference type="InterPro" id="IPR020843">
    <property type="entry name" value="ER"/>
</dbReference>
<dbReference type="EMBL" id="JBFNXQ010000005">
    <property type="protein sequence ID" value="MEX5717307.1"/>
    <property type="molecule type" value="Genomic_DNA"/>
</dbReference>
<evidence type="ECO:0000313" key="2">
    <source>
        <dbReference type="EMBL" id="MEX5717307.1"/>
    </source>
</evidence>
<organism evidence="2 3">
    <name type="scientific">Geodermatophilus maliterrae</name>
    <dbReference type="NCBI Taxonomy" id="3162531"/>
    <lineage>
        <taxon>Bacteria</taxon>
        <taxon>Bacillati</taxon>
        <taxon>Actinomycetota</taxon>
        <taxon>Actinomycetes</taxon>
        <taxon>Geodermatophilales</taxon>
        <taxon>Geodermatophilaceae</taxon>
        <taxon>Geodermatophilus</taxon>
    </lineage>
</organism>
<dbReference type="PANTHER" id="PTHR44013">
    <property type="entry name" value="ZINC-TYPE ALCOHOL DEHYDROGENASE-LIKE PROTEIN C16A3.02C"/>
    <property type="match status" value="1"/>
</dbReference>
<dbReference type="Gene3D" id="3.40.50.720">
    <property type="entry name" value="NAD(P)-binding Rossmann-like Domain"/>
    <property type="match status" value="1"/>
</dbReference>
<dbReference type="RefSeq" id="WP_369203016.1">
    <property type="nucleotide sequence ID" value="NZ_JBFNXQ010000005.1"/>
</dbReference>
<comment type="caution">
    <text evidence="2">The sequence shown here is derived from an EMBL/GenBank/DDBJ whole genome shotgun (WGS) entry which is preliminary data.</text>
</comment>
<proteinExistence type="predicted"/>
<reference evidence="2 3" key="1">
    <citation type="submission" date="2024-06" db="EMBL/GenBank/DDBJ databases">
        <title>Draft genome sequence of Geodermatophilus badlandi, a novel member of the Geodermatophilaceae isolated from badland sedimentary rocks in the Red desert, Wyoming, USA.</title>
        <authorList>
            <person name="Ben Tekaya S."/>
            <person name="Nouioui I."/>
            <person name="Flores G.M."/>
            <person name="Shaal M.N."/>
            <person name="Bredoire F."/>
            <person name="Basile F."/>
            <person name="Van Diepen L."/>
            <person name="Ward N.L."/>
        </authorList>
    </citation>
    <scope>NUCLEOTIDE SEQUENCE [LARGE SCALE GENOMIC DNA]</scope>
    <source>
        <strain evidence="2 3">WL48A</strain>
    </source>
</reference>
<dbReference type="Pfam" id="PF08240">
    <property type="entry name" value="ADH_N"/>
    <property type="match status" value="1"/>
</dbReference>
<feature type="domain" description="Enoyl reductase (ER)" evidence="1">
    <location>
        <begin position="7"/>
        <end position="308"/>
    </location>
</feature>
<protein>
    <submittedName>
        <fullName evidence="2">NAD(P)-dependent alcohol dehydrogenase</fullName>
    </submittedName>
</protein>
<dbReference type="InterPro" id="IPR013154">
    <property type="entry name" value="ADH-like_N"/>
</dbReference>